<dbReference type="Proteomes" id="UP000310636">
    <property type="component" value="Unassembled WGS sequence"/>
</dbReference>
<evidence type="ECO:0000313" key="2">
    <source>
        <dbReference type="Proteomes" id="UP000310636"/>
    </source>
</evidence>
<keyword evidence="2" id="KW-1185">Reference proteome</keyword>
<evidence type="ECO:0000313" key="1">
    <source>
        <dbReference type="EMBL" id="THF82102.1"/>
    </source>
</evidence>
<reference evidence="1 2" key="1">
    <citation type="submission" date="2019-04" db="EMBL/GenBank/DDBJ databases">
        <title>Cohnella sp. nov. isolated from preserved vegetables.</title>
        <authorList>
            <person name="Lin S.-Y."/>
            <person name="Hung M.-H."/>
            <person name="Young C.-C."/>
        </authorList>
    </citation>
    <scope>NUCLEOTIDE SEQUENCE [LARGE SCALE GENOMIC DNA]</scope>
    <source>
        <strain evidence="1 2">CC-MHH1044</strain>
    </source>
</reference>
<proteinExistence type="predicted"/>
<dbReference type="AlphaFoldDB" id="A0A4V6RXN6"/>
<comment type="caution">
    <text evidence="1">The sequence shown here is derived from an EMBL/GenBank/DDBJ whole genome shotgun (WGS) entry which is preliminary data.</text>
</comment>
<name>A0A4V6RXN6_9BACL</name>
<sequence length="141" mass="16227">MTKKTDRISFLKFSRMLFHKWYGDNPSSDFRHFYDDQRTYYGLILEAAGVDADSLKKGNAFSISPKQADLIEELLKQFTSAPMKLFRSKEYKNMHKDDLKSIVQSIDSLLLSGLEGDVQVTERSSLYIKTGYYVQTAISDC</sequence>
<dbReference type="RefSeq" id="WP_136369041.1">
    <property type="nucleotide sequence ID" value="NZ_SSOB01000007.1"/>
</dbReference>
<protein>
    <submittedName>
        <fullName evidence="1">Uncharacterized protein</fullName>
    </submittedName>
</protein>
<dbReference type="EMBL" id="SSOB01000007">
    <property type="protein sequence ID" value="THF82102.1"/>
    <property type="molecule type" value="Genomic_DNA"/>
</dbReference>
<accession>A0A4V6RXN6</accession>
<gene>
    <name evidence="1" type="ORF">E6C55_06865</name>
</gene>
<organism evidence="1 2">
    <name type="scientific">Cohnella fermenti</name>
    <dbReference type="NCBI Taxonomy" id="2565925"/>
    <lineage>
        <taxon>Bacteria</taxon>
        <taxon>Bacillati</taxon>
        <taxon>Bacillota</taxon>
        <taxon>Bacilli</taxon>
        <taxon>Bacillales</taxon>
        <taxon>Paenibacillaceae</taxon>
        <taxon>Cohnella</taxon>
    </lineage>
</organism>